<reference evidence="4" key="2">
    <citation type="submission" date="2015-01" db="EMBL/GenBank/DDBJ databases">
        <title>Evolutionary Origins and Diversification of the Mycorrhizal Mutualists.</title>
        <authorList>
            <consortium name="DOE Joint Genome Institute"/>
            <consortium name="Mycorrhizal Genomics Consortium"/>
            <person name="Kohler A."/>
            <person name="Kuo A."/>
            <person name="Nagy L.G."/>
            <person name="Floudas D."/>
            <person name="Copeland A."/>
            <person name="Barry K.W."/>
            <person name="Cichocki N."/>
            <person name="Veneault-Fourrey C."/>
            <person name="LaButti K."/>
            <person name="Lindquist E.A."/>
            <person name="Lipzen A."/>
            <person name="Lundell T."/>
            <person name="Morin E."/>
            <person name="Murat C."/>
            <person name="Riley R."/>
            <person name="Ohm R."/>
            <person name="Sun H."/>
            <person name="Tunlid A."/>
            <person name="Henrissat B."/>
            <person name="Grigoriev I.V."/>
            <person name="Hibbett D.S."/>
            <person name="Martin F."/>
        </authorList>
    </citation>
    <scope>NUCLEOTIDE SEQUENCE [LARGE SCALE GENOMIC DNA]</scope>
    <source>
        <strain evidence="4">h7</strain>
    </source>
</reference>
<feature type="signal peptide" evidence="2">
    <location>
        <begin position="1"/>
        <end position="19"/>
    </location>
</feature>
<sequence>MRFNVVLLSISFLATLAVGLVIPYQNIKGRNQDLRAGFLDGAHDFIVFKREPKFNYAKKAFNSLRGAAKKSILATAAKAHRLTTNLPSRHSTFHVPAGPKPHQNSQTYTGKAVRKTIFGFHLGMLCSKPFRNALHKLPKADGTGGTKPLPHMSVGGGAPKGKEIDLPNNLDPSRRGPARVIIQPTGVGGHDFKGVVAHDQSRKPGLGDSDHFQVHPKP</sequence>
<evidence type="ECO:0000313" key="3">
    <source>
        <dbReference type="EMBL" id="KIM49772.1"/>
    </source>
</evidence>
<proteinExistence type="predicted"/>
<protein>
    <submittedName>
        <fullName evidence="3">Uncharacterized protein</fullName>
    </submittedName>
</protein>
<dbReference type="AlphaFoldDB" id="A0A0C2Z9E7"/>
<feature type="chain" id="PRO_5002171978" evidence="2">
    <location>
        <begin position="20"/>
        <end position="218"/>
    </location>
</feature>
<keyword evidence="2" id="KW-0732">Signal</keyword>
<gene>
    <name evidence="3" type="ORF">M413DRAFT_21916</name>
</gene>
<evidence type="ECO:0000256" key="1">
    <source>
        <dbReference type="SAM" id="MobiDB-lite"/>
    </source>
</evidence>
<feature type="region of interest" description="Disordered" evidence="1">
    <location>
        <begin position="88"/>
        <end position="107"/>
    </location>
</feature>
<accession>A0A0C2Z9E7</accession>
<dbReference type="OrthoDB" id="2963718at2759"/>
<dbReference type="HOGENOM" id="CLU_1267020_0_0_1"/>
<name>A0A0C2Z9E7_HEBCY</name>
<dbReference type="Proteomes" id="UP000053424">
    <property type="component" value="Unassembled WGS sequence"/>
</dbReference>
<evidence type="ECO:0000313" key="4">
    <source>
        <dbReference type="Proteomes" id="UP000053424"/>
    </source>
</evidence>
<organism evidence="3 4">
    <name type="scientific">Hebeloma cylindrosporum</name>
    <dbReference type="NCBI Taxonomy" id="76867"/>
    <lineage>
        <taxon>Eukaryota</taxon>
        <taxon>Fungi</taxon>
        <taxon>Dikarya</taxon>
        <taxon>Basidiomycota</taxon>
        <taxon>Agaricomycotina</taxon>
        <taxon>Agaricomycetes</taxon>
        <taxon>Agaricomycetidae</taxon>
        <taxon>Agaricales</taxon>
        <taxon>Agaricineae</taxon>
        <taxon>Hymenogastraceae</taxon>
        <taxon>Hebeloma</taxon>
    </lineage>
</organism>
<feature type="compositionally biased region" description="Basic and acidic residues" evidence="1">
    <location>
        <begin position="208"/>
        <end position="218"/>
    </location>
</feature>
<feature type="region of interest" description="Disordered" evidence="1">
    <location>
        <begin position="140"/>
        <end position="218"/>
    </location>
</feature>
<evidence type="ECO:0000256" key="2">
    <source>
        <dbReference type="SAM" id="SignalP"/>
    </source>
</evidence>
<reference evidence="3 4" key="1">
    <citation type="submission" date="2014-04" db="EMBL/GenBank/DDBJ databases">
        <authorList>
            <consortium name="DOE Joint Genome Institute"/>
            <person name="Kuo A."/>
            <person name="Gay G."/>
            <person name="Dore J."/>
            <person name="Kohler A."/>
            <person name="Nagy L.G."/>
            <person name="Floudas D."/>
            <person name="Copeland A."/>
            <person name="Barry K.W."/>
            <person name="Cichocki N."/>
            <person name="Veneault-Fourrey C."/>
            <person name="LaButti K."/>
            <person name="Lindquist E.A."/>
            <person name="Lipzen A."/>
            <person name="Lundell T."/>
            <person name="Morin E."/>
            <person name="Murat C."/>
            <person name="Sun H."/>
            <person name="Tunlid A."/>
            <person name="Henrissat B."/>
            <person name="Grigoriev I.V."/>
            <person name="Hibbett D.S."/>
            <person name="Martin F."/>
            <person name="Nordberg H.P."/>
            <person name="Cantor M.N."/>
            <person name="Hua S.X."/>
        </authorList>
    </citation>
    <scope>NUCLEOTIDE SEQUENCE [LARGE SCALE GENOMIC DNA]</scope>
    <source>
        <strain evidence="4">h7</strain>
    </source>
</reference>
<dbReference type="EMBL" id="KN831768">
    <property type="protein sequence ID" value="KIM49772.1"/>
    <property type="molecule type" value="Genomic_DNA"/>
</dbReference>
<keyword evidence="4" id="KW-1185">Reference proteome</keyword>